<keyword evidence="3" id="KW-1185">Reference proteome</keyword>
<feature type="transmembrane region" description="Helical" evidence="1">
    <location>
        <begin position="146"/>
        <end position="165"/>
    </location>
</feature>
<feature type="transmembrane region" description="Helical" evidence="1">
    <location>
        <begin position="6"/>
        <end position="24"/>
    </location>
</feature>
<evidence type="ECO:0000313" key="2">
    <source>
        <dbReference type="EMBL" id="MDT0620018.1"/>
    </source>
</evidence>
<evidence type="ECO:0000256" key="1">
    <source>
        <dbReference type="SAM" id="Phobius"/>
    </source>
</evidence>
<keyword evidence="1" id="KW-0472">Membrane</keyword>
<protein>
    <submittedName>
        <fullName evidence="2">Rod shape-determining protein MreD</fullName>
    </submittedName>
</protein>
<feature type="transmembrane region" description="Helical" evidence="1">
    <location>
        <begin position="116"/>
        <end position="140"/>
    </location>
</feature>
<accession>A0ABU3BC16</accession>
<dbReference type="RefSeq" id="WP_311386566.1">
    <property type="nucleotide sequence ID" value="NZ_JAVRHU010000001.1"/>
</dbReference>
<comment type="caution">
    <text evidence="2">The sequence shown here is derived from an EMBL/GenBank/DDBJ whole genome shotgun (WGS) entry which is preliminary data.</text>
</comment>
<gene>
    <name evidence="2" type="ORF">RM520_00190</name>
</gene>
<dbReference type="Proteomes" id="UP001250662">
    <property type="component" value="Unassembled WGS sequence"/>
</dbReference>
<keyword evidence="1" id="KW-0812">Transmembrane</keyword>
<feature type="transmembrane region" description="Helical" evidence="1">
    <location>
        <begin position="29"/>
        <end position="46"/>
    </location>
</feature>
<proteinExistence type="predicted"/>
<reference evidence="2 3" key="1">
    <citation type="submission" date="2023-09" db="EMBL/GenBank/DDBJ databases">
        <authorList>
            <person name="Rey-Velasco X."/>
        </authorList>
    </citation>
    <scope>NUCLEOTIDE SEQUENCE [LARGE SCALE GENOMIC DNA]</scope>
    <source>
        <strain evidence="2 3">P007</strain>
    </source>
</reference>
<dbReference type="EMBL" id="JAVRHU010000001">
    <property type="protein sequence ID" value="MDT0620018.1"/>
    <property type="molecule type" value="Genomic_DNA"/>
</dbReference>
<keyword evidence="1" id="KW-1133">Transmembrane helix</keyword>
<name>A0ABU3BC16_9FLAO</name>
<evidence type="ECO:0000313" key="3">
    <source>
        <dbReference type="Proteomes" id="UP001250662"/>
    </source>
</evidence>
<organism evidence="2 3">
    <name type="scientific">Croceitalea vernalis</name>
    <dbReference type="NCBI Taxonomy" id="3075599"/>
    <lineage>
        <taxon>Bacteria</taxon>
        <taxon>Pseudomonadati</taxon>
        <taxon>Bacteroidota</taxon>
        <taxon>Flavobacteriia</taxon>
        <taxon>Flavobacteriales</taxon>
        <taxon>Flavobacteriaceae</taxon>
        <taxon>Croceitalea</taxon>
    </lineage>
</organism>
<sequence length="169" mass="19768">MLSNPIVINIIRFVLLVLIQVLIFNQLNFFGYINPLIYVLFFYWYPIRENRAIFILVSFLLGLLIDLFSDTLALHTMVAITLAYARPLIMRFCFGANFDFQGFTFKNSTRVQRITFLFILIIIQHVIYFSFEILSFSHILLILQKILFTSLATFILCILLSSLFATDNE</sequence>
<feature type="transmembrane region" description="Helical" evidence="1">
    <location>
        <begin position="52"/>
        <end position="85"/>
    </location>
</feature>